<dbReference type="Proteomes" id="UP001176521">
    <property type="component" value="Unassembled WGS sequence"/>
</dbReference>
<keyword evidence="2" id="KW-0378">Hydrolase</keyword>
<gene>
    <name evidence="5" type="ORF">OC842_002082</name>
</gene>
<feature type="domain" description="Acyl-CoA thioesterase-like N-terminal HotDog" evidence="3">
    <location>
        <begin position="54"/>
        <end position="148"/>
    </location>
</feature>
<keyword evidence="6" id="KW-1185">Reference proteome</keyword>
<dbReference type="InterPro" id="IPR049449">
    <property type="entry name" value="TesB_ACOT8-like_N"/>
</dbReference>
<evidence type="ECO:0000313" key="5">
    <source>
        <dbReference type="EMBL" id="KAK0536134.1"/>
    </source>
</evidence>
<comment type="caution">
    <text evidence="5">The sequence shown here is derived from an EMBL/GenBank/DDBJ whole genome shotgun (WGS) entry which is preliminary data.</text>
</comment>
<evidence type="ECO:0000259" key="3">
    <source>
        <dbReference type="Pfam" id="PF13622"/>
    </source>
</evidence>
<reference evidence="5" key="1">
    <citation type="journal article" date="2023" name="PhytoFront">
        <title>Draft Genome Resources of Seven Strains of Tilletia horrida, Causal Agent of Kernel Smut of Rice.</title>
        <authorList>
            <person name="Khanal S."/>
            <person name="Antony Babu S."/>
            <person name="Zhou X.G."/>
        </authorList>
    </citation>
    <scope>NUCLEOTIDE SEQUENCE</scope>
    <source>
        <strain evidence="5">TX3</strain>
    </source>
</reference>
<dbReference type="AlphaFoldDB" id="A0AAN6GGI4"/>
<name>A0AAN6GGI4_9BASI</name>
<dbReference type="Pfam" id="PF13622">
    <property type="entry name" value="4HBT_3"/>
    <property type="match status" value="1"/>
</dbReference>
<dbReference type="InterPro" id="IPR029069">
    <property type="entry name" value="HotDog_dom_sf"/>
</dbReference>
<evidence type="ECO:0000256" key="1">
    <source>
        <dbReference type="ARBA" id="ARBA00006538"/>
    </source>
</evidence>
<dbReference type="GO" id="GO:0047617">
    <property type="term" value="F:fatty acyl-CoA hydrolase activity"/>
    <property type="evidence" value="ECO:0007669"/>
    <property type="project" value="InterPro"/>
</dbReference>
<evidence type="ECO:0008006" key="7">
    <source>
        <dbReference type="Google" id="ProtNLM"/>
    </source>
</evidence>
<dbReference type="Pfam" id="PF20789">
    <property type="entry name" value="4HBT_3C"/>
    <property type="match status" value="1"/>
</dbReference>
<dbReference type="CDD" id="cd03444">
    <property type="entry name" value="Thioesterase_II_repeat1"/>
    <property type="match status" value="1"/>
</dbReference>
<dbReference type="CDD" id="cd00556">
    <property type="entry name" value="Thioesterase_II"/>
    <property type="match status" value="1"/>
</dbReference>
<organism evidence="5 6">
    <name type="scientific">Tilletia horrida</name>
    <dbReference type="NCBI Taxonomy" id="155126"/>
    <lineage>
        <taxon>Eukaryota</taxon>
        <taxon>Fungi</taxon>
        <taxon>Dikarya</taxon>
        <taxon>Basidiomycota</taxon>
        <taxon>Ustilaginomycotina</taxon>
        <taxon>Exobasidiomycetes</taxon>
        <taxon>Tilletiales</taxon>
        <taxon>Tilletiaceae</taxon>
        <taxon>Tilletia</taxon>
    </lineage>
</organism>
<dbReference type="SUPFAM" id="SSF54637">
    <property type="entry name" value="Thioesterase/thiol ester dehydrase-isomerase"/>
    <property type="match status" value="2"/>
</dbReference>
<evidence type="ECO:0000259" key="4">
    <source>
        <dbReference type="Pfam" id="PF20789"/>
    </source>
</evidence>
<dbReference type="GO" id="GO:0009062">
    <property type="term" value="P:fatty acid catabolic process"/>
    <property type="evidence" value="ECO:0007669"/>
    <property type="project" value="TreeGrafter"/>
</dbReference>
<dbReference type="EMBL" id="JAPDMQ010000082">
    <property type="protein sequence ID" value="KAK0536134.1"/>
    <property type="molecule type" value="Genomic_DNA"/>
</dbReference>
<dbReference type="InterPro" id="IPR042171">
    <property type="entry name" value="Acyl-CoA_hotdog"/>
</dbReference>
<dbReference type="InterPro" id="IPR003703">
    <property type="entry name" value="Acyl_CoA_thio"/>
</dbReference>
<comment type="similarity">
    <text evidence="1">Belongs to the C/M/P thioester hydrolase family.</text>
</comment>
<evidence type="ECO:0000256" key="2">
    <source>
        <dbReference type="ARBA" id="ARBA00022801"/>
    </source>
</evidence>
<evidence type="ECO:0000313" key="6">
    <source>
        <dbReference type="Proteomes" id="UP001176521"/>
    </source>
</evidence>
<protein>
    <recommendedName>
        <fullName evidence="7">Acyl-CoA thioesterase II</fullName>
    </recommendedName>
</protein>
<dbReference type="GO" id="GO:0005782">
    <property type="term" value="C:peroxisomal matrix"/>
    <property type="evidence" value="ECO:0007669"/>
    <property type="project" value="UniProtKB-SubCell"/>
</dbReference>
<accession>A0AAN6GGI4</accession>
<dbReference type="Gene3D" id="2.40.160.210">
    <property type="entry name" value="Acyl-CoA thioesterase, double hotdog domain"/>
    <property type="match status" value="1"/>
</dbReference>
<sequence length="382" mass="42328">MADDEEYDASEPPTSFYEFIALKPGSSSSSSASSSSGSRPPRDFYFSTVYPPRPFGSAIAFGGSVLVAAVQAGFCALQQTAGSVEAAEAYQAYSLQGSFTGPSSVDRSLDLHVQTLRFTRSFATFLVTVSQPDRKGRVRKNMVATFDFVRPVDSLLRFGPAPKDPVSGQPWATPDKLISYYDEIEKRAEEGIRKPQAIAIERLAVYGWQDILEIRLPPESYLAQTLGSLVPTLPTTQDHLAPTDKRSSDWSRYTTPLTREGITADKYAARGMGITPTSANIAALTHLADTRLAWIPSGTAKVPLKHLEFTATLDFSLRYHQRDIRADEWMLREMRSITAGEGRSFGESRFWDRQGRLLATMSQQCLLRPHRENDAKAIKLKL</sequence>
<dbReference type="InterPro" id="IPR049450">
    <property type="entry name" value="ACOT8-like_C"/>
</dbReference>
<proteinExistence type="inferred from homology"/>
<dbReference type="PANTHER" id="PTHR11066">
    <property type="entry name" value="ACYL-COA THIOESTERASE"/>
    <property type="match status" value="1"/>
</dbReference>
<dbReference type="GO" id="GO:0006637">
    <property type="term" value="P:acyl-CoA metabolic process"/>
    <property type="evidence" value="ECO:0007669"/>
    <property type="project" value="InterPro"/>
</dbReference>
<feature type="domain" description="Acyl-CoA thioesterase-like C-terminal" evidence="4">
    <location>
        <begin position="279"/>
        <end position="366"/>
    </location>
</feature>
<dbReference type="PANTHER" id="PTHR11066:SF35">
    <property type="entry name" value="ACYL-COA THIOESTERASE II"/>
    <property type="match status" value="1"/>
</dbReference>